<evidence type="ECO:0000313" key="5">
    <source>
        <dbReference type="EMBL" id="ODQ63883.1"/>
    </source>
</evidence>
<keyword evidence="3" id="KW-0326">Glycosidase</keyword>
<dbReference type="GO" id="GO:0005758">
    <property type="term" value="C:mitochondrial intermembrane space"/>
    <property type="evidence" value="ECO:0007669"/>
    <property type="project" value="EnsemblFungi"/>
</dbReference>
<dbReference type="InterPro" id="IPR017853">
    <property type="entry name" value="GH"/>
</dbReference>
<keyword evidence="6" id="KW-1185">Reference proteome</keyword>
<dbReference type="PANTHER" id="PTHR31297">
    <property type="entry name" value="GLUCAN ENDO-1,6-BETA-GLUCOSIDASE B"/>
    <property type="match status" value="1"/>
</dbReference>
<gene>
    <name evidence="5" type="ORF">NADFUDRAFT_83969</name>
</gene>
<dbReference type="STRING" id="857566.A0A1E3PEP1"/>
<evidence type="ECO:0000256" key="3">
    <source>
        <dbReference type="ARBA" id="ARBA00023295"/>
    </source>
</evidence>
<keyword evidence="2 5" id="KW-0378">Hydrolase</keyword>
<dbReference type="PANTHER" id="PTHR31297:SF43">
    <property type="entry name" value="GLUCAN 1,3-BETA-GLUCOSIDASE 3"/>
    <property type="match status" value="1"/>
</dbReference>
<dbReference type="FunFam" id="3.20.20.80:FF:000100">
    <property type="entry name" value="Glycoside hydrolase superfamily"/>
    <property type="match status" value="1"/>
</dbReference>
<organism evidence="5 6">
    <name type="scientific">Nadsonia fulvescens var. elongata DSM 6958</name>
    <dbReference type="NCBI Taxonomy" id="857566"/>
    <lineage>
        <taxon>Eukaryota</taxon>
        <taxon>Fungi</taxon>
        <taxon>Dikarya</taxon>
        <taxon>Ascomycota</taxon>
        <taxon>Saccharomycotina</taxon>
        <taxon>Dipodascomycetes</taxon>
        <taxon>Dipodascales</taxon>
        <taxon>Dipodascales incertae sedis</taxon>
        <taxon>Nadsonia</taxon>
    </lineage>
</organism>
<sequence>MGLFHKIKDKLEHSSASTAAAPAATTGQPPSTRQIYHSRFNHGPNLGSLFVLEKWISDDCFPENSPDMSELDAAKAAFKAQGVAASELWKNHYTNFIGDNDFKWLRDQGVNAVRVPIGYWVVDNGNFTSGTPFDEVKALYAQAGAWDHFKNLISMASQYGIGVLCDLHGLPGGANGDKHSGTSSGKAEFWGSKKYQGLTLDILSFIANDLKGYDNLVGIQIINEAPYESHLSKQQSFYLEALAAIRSKNADIPVYISDGWNLEAWVKWVQDEDNKLGPGESTGFVIDTHTYRCFSDSDHGKRAQDLIAEIQHSSPFNGHNWDARNVDVIVGEYSCVIDGSSWEKQGSACKDDNHPVRRDLVRQYGQCQDQTFGQFARAGNYFWTYKFKWNGGEWDFREMIDRGGLIRYSTIINDVVNDRNRLDQEFSNRCNQRLSDHSNYWESQAKGKKFEHARYQKGFVMGWNDALQFYQYNCSKIGRMNAWKRARLGQHIQEDGNSEFTWEWTQGFEKGVEEFANFVN</sequence>
<feature type="region of interest" description="Disordered" evidence="4">
    <location>
        <begin position="13"/>
        <end position="32"/>
    </location>
</feature>
<dbReference type="GO" id="GO:0009251">
    <property type="term" value="P:glucan catabolic process"/>
    <property type="evidence" value="ECO:0007669"/>
    <property type="project" value="TreeGrafter"/>
</dbReference>
<dbReference type="InterPro" id="IPR050386">
    <property type="entry name" value="Glycosyl_hydrolase_5"/>
</dbReference>
<feature type="compositionally biased region" description="Low complexity" evidence="4">
    <location>
        <begin position="14"/>
        <end position="32"/>
    </location>
</feature>
<evidence type="ECO:0000256" key="4">
    <source>
        <dbReference type="SAM" id="MobiDB-lite"/>
    </source>
</evidence>
<dbReference type="Proteomes" id="UP000095009">
    <property type="component" value="Unassembled WGS sequence"/>
</dbReference>
<dbReference type="Gene3D" id="3.20.20.80">
    <property type="entry name" value="Glycosidases"/>
    <property type="match status" value="1"/>
</dbReference>
<dbReference type="GO" id="GO:0009986">
    <property type="term" value="C:cell surface"/>
    <property type="evidence" value="ECO:0007669"/>
    <property type="project" value="TreeGrafter"/>
</dbReference>
<evidence type="ECO:0000313" key="6">
    <source>
        <dbReference type="Proteomes" id="UP000095009"/>
    </source>
</evidence>
<proteinExistence type="inferred from homology"/>
<dbReference type="GO" id="GO:0005576">
    <property type="term" value="C:extracellular region"/>
    <property type="evidence" value="ECO:0007669"/>
    <property type="project" value="TreeGrafter"/>
</dbReference>
<reference evidence="5 6" key="1">
    <citation type="journal article" date="2016" name="Proc. Natl. Acad. Sci. U.S.A.">
        <title>Comparative genomics of biotechnologically important yeasts.</title>
        <authorList>
            <person name="Riley R."/>
            <person name="Haridas S."/>
            <person name="Wolfe K.H."/>
            <person name="Lopes M.R."/>
            <person name="Hittinger C.T."/>
            <person name="Goeker M."/>
            <person name="Salamov A.A."/>
            <person name="Wisecaver J.H."/>
            <person name="Long T.M."/>
            <person name="Calvey C.H."/>
            <person name="Aerts A.L."/>
            <person name="Barry K.W."/>
            <person name="Choi C."/>
            <person name="Clum A."/>
            <person name="Coughlan A.Y."/>
            <person name="Deshpande S."/>
            <person name="Douglass A.P."/>
            <person name="Hanson S.J."/>
            <person name="Klenk H.-P."/>
            <person name="LaButti K.M."/>
            <person name="Lapidus A."/>
            <person name="Lindquist E.A."/>
            <person name="Lipzen A.M."/>
            <person name="Meier-Kolthoff J.P."/>
            <person name="Ohm R.A."/>
            <person name="Otillar R.P."/>
            <person name="Pangilinan J.L."/>
            <person name="Peng Y."/>
            <person name="Rokas A."/>
            <person name="Rosa C.A."/>
            <person name="Scheuner C."/>
            <person name="Sibirny A.A."/>
            <person name="Slot J.C."/>
            <person name="Stielow J.B."/>
            <person name="Sun H."/>
            <person name="Kurtzman C.P."/>
            <person name="Blackwell M."/>
            <person name="Grigoriev I.V."/>
            <person name="Jeffries T.W."/>
        </authorList>
    </citation>
    <scope>NUCLEOTIDE SEQUENCE [LARGE SCALE GENOMIC DNA]</scope>
    <source>
        <strain evidence="5 6">DSM 6958</strain>
    </source>
</reference>
<dbReference type="OrthoDB" id="1887033at2759"/>
<dbReference type="GO" id="GO:0046557">
    <property type="term" value="F:glucan endo-1,6-beta-glucosidase activity"/>
    <property type="evidence" value="ECO:0007669"/>
    <property type="project" value="TreeGrafter"/>
</dbReference>
<dbReference type="AlphaFoldDB" id="A0A1E3PEP1"/>
<dbReference type="EMBL" id="KV454413">
    <property type="protein sequence ID" value="ODQ63883.1"/>
    <property type="molecule type" value="Genomic_DNA"/>
</dbReference>
<comment type="similarity">
    <text evidence="1">Belongs to the glycosyl hydrolase 5 (cellulase A) family.</text>
</comment>
<protein>
    <submittedName>
        <fullName evidence="5">Glycoside hydrolase</fullName>
    </submittedName>
</protein>
<dbReference type="SUPFAM" id="SSF51445">
    <property type="entry name" value="(Trans)glycosidases"/>
    <property type="match status" value="1"/>
</dbReference>
<evidence type="ECO:0000256" key="1">
    <source>
        <dbReference type="ARBA" id="ARBA00005641"/>
    </source>
</evidence>
<evidence type="ECO:0000256" key="2">
    <source>
        <dbReference type="ARBA" id="ARBA00022801"/>
    </source>
</evidence>
<name>A0A1E3PEP1_9ASCO</name>
<accession>A0A1E3PEP1</accession>